<dbReference type="EMBL" id="GIFC01007227">
    <property type="protein sequence ID" value="MXU89310.1"/>
    <property type="molecule type" value="Transcribed_RNA"/>
</dbReference>
<organism evidence="2">
    <name type="scientific">Ixodes ricinus</name>
    <name type="common">Common tick</name>
    <name type="synonym">Acarus ricinus</name>
    <dbReference type="NCBI Taxonomy" id="34613"/>
    <lineage>
        <taxon>Eukaryota</taxon>
        <taxon>Metazoa</taxon>
        <taxon>Ecdysozoa</taxon>
        <taxon>Arthropoda</taxon>
        <taxon>Chelicerata</taxon>
        <taxon>Arachnida</taxon>
        <taxon>Acari</taxon>
        <taxon>Parasitiformes</taxon>
        <taxon>Ixodida</taxon>
        <taxon>Ixodoidea</taxon>
        <taxon>Ixodidae</taxon>
        <taxon>Ixodinae</taxon>
        <taxon>Ixodes</taxon>
    </lineage>
</organism>
<name>A0A6B0UH31_IXORI</name>
<keyword evidence="1" id="KW-0732">Signal</keyword>
<proteinExistence type="predicted"/>
<feature type="signal peptide" evidence="1">
    <location>
        <begin position="1"/>
        <end position="16"/>
    </location>
</feature>
<evidence type="ECO:0000256" key="1">
    <source>
        <dbReference type="SAM" id="SignalP"/>
    </source>
</evidence>
<reference evidence="2" key="1">
    <citation type="submission" date="2019-12" db="EMBL/GenBank/DDBJ databases">
        <title>An insight into the sialome of adult female Ixodes ricinus ticks feeding for 6 days.</title>
        <authorList>
            <person name="Perner J."/>
            <person name="Ribeiro J.M.C."/>
        </authorList>
    </citation>
    <scope>NUCLEOTIDE SEQUENCE</scope>
    <source>
        <strain evidence="2">Semi-engorged</strain>
        <tissue evidence="2">Salivary glands</tissue>
    </source>
</reference>
<dbReference type="AlphaFoldDB" id="A0A6B0UH31"/>
<sequence length="107" mass="11268">MSCLAMSLHLWTASLGTRASFSQSRCTECVYTAAGVACVTRVVVTRPVDFPLSCALLMKESISWPASESHSERLAMADTPSMVNLVLAPQNSAVAEAALSVTCLSTA</sequence>
<protein>
    <submittedName>
        <fullName evidence="2">Putative secreted protein</fullName>
    </submittedName>
</protein>
<feature type="chain" id="PRO_5025500956" evidence="1">
    <location>
        <begin position="17"/>
        <end position="107"/>
    </location>
</feature>
<accession>A0A6B0UH31</accession>
<evidence type="ECO:0000313" key="2">
    <source>
        <dbReference type="EMBL" id="MXU89310.1"/>
    </source>
</evidence>